<sequence length="60" mass="6420">MAGDLGAQGFAAVLTDAFEVPVVTGGEFIISRLVFTRLVLITAHAKHIDANRHMMANKPV</sequence>
<keyword evidence="2" id="KW-1185">Reference proteome</keyword>
<organism evidence="1 2">
    <name type="scientific">Bradyrhizobium nanningense</name>
    <dbReference type="NCBI Taxonomy" id="1325118"/>
    <lineage>
        <taxon>Bacteria</taxon>
        <taxon>Pseudomonadati</taxon>
        <taxon>Pseudomonadota</taxon>
        <taxon>Alphaproteobacteria</taxon>
        <taxon>Hyphomicrobiales</taxon>
        <taxon>Nitrobacteraceae</taxon>
        <taxon>Bradyrhizobium</taxon>
    </lineage>
</organism>
<accession>A0A4Q0S7E3</accession>
<dbReference type="RefSeq" id="WP_128917927.1">
    <property type="nucleotide sequence ID" value="NZ_LBJC01000018.1"/>
</dbReference>
<proteinExistence type="predicted"/>
<name>A0A4Q0S7E3_9BRAD</name>
<dbReference type="AlphaFoldDB" id="A0A4Q0S7E3"/>
<reference evidence="1 2" key="1">
    <citation type="submission" date="2015-04" db="EMBL/GenBank/DDBJ databases">
        <title>Comparative genomics of rhizobia nodulating Arachis hypogaea in China.</title>
        <authorList>
            <person name="Li Y."/>
        </authorList>
    </citation>
    <scope>NUCLEOTIDE SEQUENCE [LARGE SCALE GENOMIC DNA]</scope>
    <source>
        <strain evidence="1 2">CCBAU 51757</strain>
    </source>
</reference>
<dbReference type="EMBL" id="LBJQ01000057">
    <property type="protein sequence ID" value="RXH31800.1"/>
    <property type="molecule type" value="Genomic_DNA"/>
</dbReference>
<evidence type="ECO:0000313" key="2">
    <source>
        <dbReference type="Proteomes" id="UP000289546"/>
    </source>
</evidence>
<evidence type="ECO:0000313" key="1">
    <source>
        <dbReference type="EMBL" id="RXH31800.1"/>
    </source>
</evidence>
<dbReference type="OrthoDB" id="9935616at2"/>
<protein>
    <submittedName>
        <fullName evidence="1">Uncharacterized protein</fullName>
    </submittedName>
</protein>
<comment type="caution">
    <text evidence="1">The sequence shown here is derived from an EMBL/GenBank/DDBJ whole genome shotgun (WGS) entry which is preliminary data.</text>
</comment>
<gene>
    <name evidence="1" type="ORF">XH99_10605</name>
</gene>
<dbReference type="Proteomes" id="UP000289546">
    <property type="component" value="Unassembled WGS sequence"/>
</dbReference>